<protein>
    <submittedName>
        <fullName evidence="1">Uncharacterized protein</fullName>
    </submittedName>
</protein>
<name>A0A975DFU9_9GAMM</name>
<dbReference type="KEGG" id="pxi:J5O05_13875"/>
<dbReference type="AlphaFoldDB" id="A0A975DFU9"/>
<dbReference type="RefSeq" id="WP_208842594.1">
    <property type="nucleotide sequence ID" value="NZ_CP072133.1"/>
</dbReference>
<reference evidence="1" key="1">
    <citation type="submission" date="2021-03" db="EMBL/GenBank/DDBJ databases">
        <title>Complete Genome of Pseudoalteromonas xiamenensis STKMTI.2, a new potential marine bacterium producing anti-Vibrio compounds.</title>
        <authorList>
            <person name="Handayani D.P."/>
            <person name="Isnansetyo A."/>
            <person name="Istiqomah I."/>
            <person name="Jumina J."/>
        </authorList>
    </citation>
    <scope>NUCLEOTIDE SEQUENCE</scope>
    <source>
        <strain evidence="1">STKMTI.2</strain>
    </source>
</reference>
<dbReference type="Proteomes" id="UP000664904">
    <property type="component" value="Chromosome"/>
</dbReference>
<accession>A0A975DFU9</accession>
<proteinExistence type="predicted"/>
<organism evidence="1 2">
    <name type="scientific">Pseudoalteromonas xiamenensis</name>
    <dbReference type="NCBI Taxonomy" id="882626"/>
    <lineage>
        <taxon>Bacteria</taxon>
        <taxon>Pseudomonadati</taxon>
        <taxon>Pseudomonadota</taxon>
        <taxon>Gammaproteobacteria</taxon>
        <taxon>Alteromonadales</taxon>
        <taxon>Pseudoalteromonadaceae</taxon>
        <taxon>Pseudoalteromonas</taxon>
    </lineage>
</organism>
<evidence type="ECO:0000313" key="2">
    <source>
        <dbReference type="Proteomes" id="UP000664904"/>
    </source>
</evidence>
<dbReference type="EMBL" id="CP072133">
    <property type="protein sequence ID" value="QTH70952.1"/>
    <property type="molecule type" value="Genomic_DNA"/>
</dbReference>
<evidence type="ECO:0000313" key="1">
    <source>
        <dbReference type="EMBL" id="QTH70952.1"/>
    </source>
</evidence>
<gene>
    <name evidence="1" type="ORF">J5O05_13875</name>
</gene>
<sequence length="397" mass="42977">MIKANQQGILTGRFTVPSGVPAGSKAVRFVGAGGSSGTASYVGSGDINVETLRQVNAIITERFDPLAQTFTLEQSRFIAGVELWFKALGTKPVQVQIREVQQGFPTQTILARSELPASQLIQGKDATLFQFPPVFLQAAQEYALVILSDDATHSVGIAELGKYDTDNGWVTSQPYQVGVLLSSSNASTWTAHQDKDLSFKLKAARFTKNESVMDLGEVDTKQATDLMTLSVVERPTAQTRVEFLFNADDAAVKDRAAEEWQVIPLNKPISGKVKVAARLSGTAELSPVIFSGTQCAQGLLESEGSYITRAIPCKVGGNLTVSYEAHLPNQAKVEAYVQQGEDWLLLDSSQSQSVGGGWLQINQRSEALSSQQLRVKLVLKGQANARPRVRSLRVFST</sequence>
<keyword evidence="2" id="KW-1185">Reference proteome</keyword>